<dbReference type="AlphaFoldDB" id="A0A660S906"/>
<dbReference type="GO" id="GO:0000155">
    <property type="term" value="F:phosphorelay sensor kinase activity"/>
    <property type="evidence" value="ECO:0007669"/>
    <property type="project" value="InterPro"/>
</dbReference>
<dbReference type="InterPro" id="IPR036061">
    <property type="entry name" value="CheW-like_dom_sf"/>
</dbReference>
<feature type="domain" description="CheW-like" evidence="16">
    <location>
        <begin position="499"/>
        <end position="627"/>
    </location>
</feature>
<comment type="catalytic activity">
    <reaction evidence="1">
        <text>ATP + protein L-histidine = ADP + protein N-phospho-L-histidine.</text>
        <dbReference type="EC" id="2.7.13.3"/>
    </reaction>
</comment>
<keyword evidence="6" id="KW-0145">Chemotaxis</keyword>
<dbReference type="PROSITE" id="PS50109">
    <property type="entry name" value="HIS_KIN"/>
    <property type="match status" value="1"/>
</dbReference>
<dbReference type="SUPFAM" id="SSF47384">
    <property type="entry name" value="Homodimeric domain of signal transducing histidine kinase"/>
    <property type="match status" value="1"/>
</dbReference>
<dbReference type="InterPro" id="IPR035891">
    <property type="entry name" value="CheY-binding_CheA"/>
</dbReference>
<dbReference type="Gene3D" id="3.30.70.1110">
    <property type="entry name" value="Histidine kinase CheA-like, P2 response regulator-binding domain"/>
    <property type="match status" value="1"/>
</dbReference>
<evidence type="ECO:0000256" key="14">
    <source>
        <dbReference type="PROSITE-ProRule" id="PRU00110"/>
    </source>
</evidence>
<evidence type="ECO:0000313" key="18">
    <source>
        <dbReference type="EMBL" id="RKX66765.1"/>
    </source>
</evidence>
<dbReference type="PROSITE" id="PS50894">
    <property type="entry name" value="HPT"/>
    <property type="match status" value="1"/>
</dbReference>
<keyword evidence="7 14" id="KW-0597">Phosphoprotein</keyword>
<keyword evidence="11" id="KW-0067">ATP-binding</keyword>
<dbReference type="Gene3D" id="1.10.287.560">
    <property type="entry name" value="Histidine kinase CheA-like, homodimeric domain"/>
    <property type="match status" value="1"/>
</dbReference>
<evidence type="ECO:0000256" key="13">
    <source>
        <dbReference type="ARBA" id="ARBA00035100"/>
    </source>
</evidence>
<name>A0A660S906_UNCT6</name>
<dbReference type="Pfam" id="PF02518">
    <property type="entry name" value="HATPase_c"/>
    <property type="match status" value="1"/>
</dbReference>
<dbReference type="GO" id="GO:0006935">
    <property type="term" value="P:chemotaxis"/>
    <property type="evidence" value="ECO:0007669"/>
    <property type="project" value="UniProtKB-KW"/>
</dbReference>
<comment type="caution">
    <text evidence="18">The sequence shown here is derived from an EMBL/GenBank/DDBJ whole genome shotgun (WGS) entry which is preliminary data.</text>
</comment>
<reference evidence="18 19" key="1">
    <citation type="submission" date="2018-06" db="EMBL/GenBank/DDBJ databases">
        <title>Extensive metabolic versatility and redundancy in microbially diverse, dynamic hydrothermal sediments.</title>
        <authorList>
            <person name="Dombrowski N."/>
            <person name="Teske A."/>
            <person name="Baker B.J."/>
        </authorList>
    </citation>
    <scope>NUCLEOTIDE SEQUENCE [LARGE SCALE GENOMIC DNA]</scope>
    <source>
        <strain evidence="18">B35_G9</strain>
    </source>
</reference>
<dbReference type="Pfam" id="PF02895">
    <property type="entry name" value="H-kinase_dim"/>
    <property type="match status" value="1"/>
</dbReference>
<dbReference type="EC" id="2.7.13.3" evidence="3"/>
<dbReference type="PANTHER" id="PTHR43395">
    <property type="entry name" value="SENSOR HISTIDINE KINASE CHEA"/>
    <property type="match status" value="1"/>
</dbReference>
<organism evidence="18 19">
    <name type="scientific">candidate division TA06 bacterium</name>
    <dbReference type="NCBI Taxonomy" id="2250710"/>
    <lineage>
        <taxon>Bacteria</taxon>
        <taxon>Bacteria division TA06</taxon>
    </lineage>
</organism>
<dbReference type="InterPro" id="IPR003594">
    <property type="entry name" value="HATPase_dom"/>
</dbReference>
<evidence type="ECO:0000256" key="6">
    <source>
        <dbReference type="ARBA" id="ARBA00022500"/>
    </source>
</evidence>
<evidence type="ECO:0000256" key="2">
    <source>
        <dbReference type="ARBA" id="ARBA00004496"/>
    </source>
</evidence>
<dbReference type="SUPFAM" id="SSF55874">
    <property type="entry name" value="ATPase domain of HSP90 chaperone/DNA topoisomerase II/histidine kinase"/>
    <property type="match status" value="1"/>
</dbReference>
<evidence type="ECO:0000256" key="3">
    <source>
        <dbReference type="ARBA" id="ARBA00012438"/>
    </source>
</evidence>
<dbReference type="Pfam" id="PF01584">
    <property type="entry name" value="CheW"/>
    <property type="match status" value="1"/>
</dbReference>
<dbReference type="InterPro" id="IPR037006">
    <property type="entry name" value="CheA-like_homodim_sf"/>
</dbReference>
<keyword evidence="8" id="KW-0808">Transferase</keyword>
<dbReference type="Pfam" id="PF01627">
    <property type="entry name" value="Hpt"/>
    <property type="match status" value="1"/>
</dbReference>
<dbReference type="CDD" id="cd00088">
    <property type="entry name" value="HPT"/>
    <property type="match status" value="1"/>
</dbReference>
<dbReference type="GO" id="GO:0005737">
    <property type="term" value="C:cytoplasm"/>
    <property type="evidence" value="ECO:0007669"/>
    <property type="project" value="UniProtKB-SubCell"/>
</dbReference>
<comment type="function">
    <text evidence="13">Involved in the transmission of sensory signals from the chemoreceptors to the flagellar motors. CheA is autophosphorylated; it can transfer its phosphate group to either CheB or CheY.</text>
</comment>
<evidence type="ECO:0000256" key="1">
    <source>
        <dbReference type="ARBA" id="ARBA00000085"/>
    </source>
</evidence>
<dbReference type="SUPFAM" id="SSF50341">
    <property type="entry name" value="CheW-like"/>
    <property type="match status" value="1"/>
</dbReference>
<keyword evidence="10" id="KW-0418">Kinase</keyword>
<comment type="subcellular location">
    <subcellularLocation>
        <location evidence="2">Cytoplasm</location>
    </subcellularLocation>
</comment>
<dbReference type="InterPro" id="IPR036641">
    <property type="entry name" value="HPT_dom_sf"/>
</dbReference>
<keyword evidence="12" id="KW-0902">Two-component regulatory system</keyword>
<dbReference type="Proteomes" id="UP000282321">
    <property type="component" value="Unassembled WGS sequence"/>
</dbReference>
<accession>A0A660S906</accession>
<dbReference type="Gene3D" id="1.20.120.160">
    <property type="entry name" value="HPT domain"/>
    <property type="match status" value="1"/>
</dbReference>
<sequence length="627" mass="70822">MDMERYEELFREEASGILESISLDIIALEKGDQEKLEELFRNIHTLKGMAASMGYEDMETLSHKMEDLLSNVRDGKYKINSEFIDLMLKCSDMLQTLFENTFGKKKKINISEIIAKIDKFGKTKNFGDKPKDTGNLIYTVKIIIGGAPEFKGVRAAVVYKELSEHGRVISSTPIYEKLINGEFDNTFIVDIETELPSAKLKKFIEDMLDVEKVEIRKSKVKNKLPSKETEIKSSEVSLKENVGKQTKGPVYVRVKMDKLDELQNLIAELIITKSAFNEYMNTKNQSMLEDAIQKISRLISSLQDEVGNMRMVPLEEIFNKFPRFVRDGAKELGKEINFVVKGEQIEIDRSLISGIYDPILHILKNSMDHGIESPQERKKAGKNVTGLIELKARREKNNVDIEIFDDGRGIDTDKIKEKIFEKGLLSEEEADNLTEQELFSYIKLEGFSTSSSVTKFSGRGVGIDAVDKMVRRLGGHLFIDSKRGHWTKITIRLPLTLSIIKAMIVSCNNALYAIPLENIQETVDVYSDKISSIHKQEVTVLRDDVYPVIRLRNVINADEINNGEILQGIVVGDGASKAILVVDNYETQTEIVVKNLPSIFDNVDLYSGISILGTGKMALILDINNLI</sequence>
<dbReference type="InterPro" id="IPR004358">
    <property type="entry name" value="Sig_transdc_His_kin-like_C"/>
</dbReference>
<dbReference type="PRINTS" id="PR00344">
    <property type="entry name" value="BCTRLSENSOR"/>
</dbReference>
<evidence type="ECO:0000256" key="5">
    <source>
        <dbReference type="ARBA" id="ARBA00022490"/>
    </source>
</evidence>
<dbReference type="EMBL" id="QNBC01000033">
    <property type="protein sequence ID" value="RKX66765.1"/>
    <property type="molecule type" value="Genomic_DNA"/>
</dbReference>
<dbReference type="Gene3D" id="2.30.30.40">
    <property type="entry name" value="SH3 Domains"/>
    <property type="match status" value="1"/>
</dbReference>
<dbReference type="Gene3D" id="3.30.565.10">
    <property type="entry name" value="Histidine kinase-like ATPase, C-terminal domain"/>
    <property type="match status" value="1"/>
</dbReference>
<evidence type="ECO:0000256" key="10">
    <source>
        <dbReference type="ARBA" id="ARBA00022777"/>
    </source>
</evidence>
<dbReference type="PROSITE" id="PS50851">
    <property type="entry name" value="CHEW"/>
    <property type="match status" value="1"/>
</dbReference>
<dbReference type="InterPro" id="IPR037052">
    <property type="entry name" value="CheA-like_P2_sf"/>
</dbReference>
<evidence type="ECO:0000259" key="17">
    <source>
        <dbReference type="PROSITE" id="PS50894"/>
    </source>
</evidence>
<evidence type="ECO:0000256" key="8">
    <source>
        <dbReference type="ARBA" id="ARBA00022679"/>
    </source>
</evidence>
<dbReference type="SUPFAM" id="SSF55052">
    <property type="entry name" value="CheY-binding domain of CheA"/>
    <property type="match status" value="1"/>
</dbReference>
<evidence type="ECO:0000256" key="9">
    <source>
        <dbReference type="ARBA" id="ARBA00022741"/>
    </source>
</evidence>
<dbReference type="InterPro" id="IPR036890">
    <property type="entry name" value="HATPase_C_sf"/>
</dbReference>
<keyword evidence="5" id="KW-0963">Cytoplasm</keyword>
<dbReference type="Pfam" id="PF07194">
    <property type="entry name" value="P2"/>
    <property type="match status" value="1"/>
</dbReference>
<evidence type="ECO:0000256" key="4">
    <source>
        <dbReference type="ARBA" id="ARBA00021495"/>
    </source>
</evidence>
<dbReference type="SUPFAM" id="SSF47226">
    <property type="entry name" value="Histidine-containing phosphotransfer domain, HPT domain"/>
    <property type="match status" value="1"/>
</dbReference>
<dbReference type="InterPro" id="IPR005467">
    <property type="entry name" value="His_kinase_dom"/>
</dbReference>
<feature type="domain" description="Histidine kinase" evidence="15">
    <location>
        <begin position="257"/>
        <end position="497"/>
    </location>
</feature>
<protein>
    <recommendedName>
        <fullName evidence="4">Chemotaxis protein CheA</fullName>
        <ecNumber evidence="3">2.7.13.3</ecNumber>
    </recommendedName>
</protein>
<dbReference type="SMART" id="SM00073">
    <property type="entry name" value="HPT"/>
    <property type="match status" value="1"/>
</dbReference>
<evidence type="ECO:0000259" key="16">
    <source>
        <dbReference type="PROSITE" id="PS50851"/>
    </source>
</evidence>
<dbReference type="InterPro" id="IPR002545">
    <property type="entry name" value="CheW-lke_dom"/>
</dbReference>
<evidence type="ECO:0000256" key="11">
    <source>
        <dbReference type="ARBA" id="ARBA00022840"/>
    </source>
</evidence>
<dbReference type="GO" id="GO:0005524">
    <property type="term" value="F:ATP binding"/>
    <property type="evidence" value="ECO:0007669"/>
    <property type="project" value="UniProtKB-KW"/>
</dbReference>
<feature type="modified residue" description="Phosphohistidine" evidence="14">
    <location>
        <position position="44"/>
    </location>
</feature>
<dbReference type="FunFam" id="3.30.565.10:FF:000016">
    <property type="entry name" value="Chemotaxis protein CheA, putative"/>
    <property type="match status" value="1"/>
</dbReference>
<evidence type="ECO:0000256" key="12">
    <source>
        <dbReference type="ARBA" id="ARBA00023012"/>
    </source>
</evidence>
<dbReference type="InterPro" id="IPR010808">
    <property type="entry name" value="CheA_P2-bd"/>
</dbReference>
<feature type="domain" description="HPt" evidence="17">
    <location>
        <begin position="1"/>
        <end position="101"/>
    </location>
</feature>
<evidence type="ECO:0000256" key="7">
    <source>
        <dbReference type="ARBA" id="ARBA00022553"/>
    </source>
</evidence>
<dbReference type="InterPro" id="IPR036097">
    <property type="entry name" value="HisK_dim/P_sf"/>
</dbReference>
<dbReference type="SMART" id="SM00260">
    <property type="entry name" value="CheW"/>
    <property type="match status" value="1"/>
</dbReference>
<proteinExistence type="predicted"/>
<evidence type="ECO:0000313" key="19">
    <source>
        <dbReference type="Proteomes" id="UP000282321"/>
    </source>
</evidence>
<keyword evidence="9" id="KW-0547">Nucleotide-binding</keyword>
<dbReference type="SMART" id="SM01231">
    <property type="entry name" value="H-kinase_dim"/>
    <property type="match status" value="1"/>
</dbReference>
<dbReference type="InterPro" id="IPR004105">
    <property type="entry name" value="CheA-like_dim"/>
</dbReference>
<dbReference type="InterPro" id="IPR008207">
    <property type="entry name" value="Sig_transdc_His_kin_Hpt_dom"/>
</dbReference>
<evidence type="ECO:0000259" key="15">
    <source>
        <dbReference type="PROSITE" id="PS50109"/>
    </source>
</evidence>
<gene>
    <name evidence="18" type="ORF">DRP44_03405</name>
</gene>
<dbReference type="SMART" id="SM00387">
    <property type="entry name" value="HATPase_c"/>
    <property type="match status" value="1"/>
</dbReference>
<dbReference type="PANTHER" id="PTHR43395:SF10">
    <property type="entry name" value="CHEMOTAXIS PROTEIN CHEA"/>
    <property type="match status" value="1"/>
</dbReference>
<dbReference type="InterPro" id="IPR051315">
    <property type="entry name" value="Bact_Chemotaxis_CheA"/>
</dbReference>